<evidence type="ECO:0000313" key="3">
    <source>
        <dbReference type="Proteomes" id="UP000266723"/>
    </source>
</evidence>
<sequence length="159" mass="17519">MSLLGTRRFNGRILGSNGTLVLLQNPEMLLGPEGRFWSPEAALDPEIAFRTRRLSEDPEVNGEPGGTRRSIGNPEVPLDHEVVFRTLRSFWDPEVDWEPGAASFRGGLPTYPSVRDQAVRSSCIGGGAEPKWARSLMGTWPKEHVALMEARSLDGHVAL</sequence>
<protein>
    <submittedName>
        <fullName evidence="2">Uncharacterized protein</fullName>
    </submittedName>
</protein>
<evidence type="ECO:0000256" key="1">
    <source>
        <dbReference type="SAM" id="MobiDB-lite"/>
    </source>
</evidence>
<evidence type="ECO:0000313" key="2">
    <source>
        <dbReference type="EMBL" id="KAF3563044.1"/>
    </source>
</evidence>
<dbReference type="EMBL" id="QGKV02000759">
    <property type="protein sequence ID" value="KAF3563044.1"/>
    <property type="molecule type" value="Genomic_DNA"/>
</dbReference>
<keyword evidence="3" id="KW-1185">Reference proteome</keyword>
<dbReference type="Proteomes" id="UP000266723">
    <property type="component" value="Unassembled WGS sequence"/>
</dbReference>
<name>A0ABQ7CWM1_BRACR</name>
<feature type="region of interest" description="Disordered" evidence="1">
    <location>
        <begin position="54"/>
        <end position="74"/>
    </location>
</feature>
<gene>
    <name evidence="2" type="ORF">DY000_02017320</name>
</gene>
<reference evidence="2 3" key="1">
    <citation type="journal article" date="2020" name="BMC Genomics">
        <title>Intraspecific diversification of the crop wild relative Brassica cretica Lam. using demographic model selection.</title>
        <authorList>
            <person name="Kioukis A."/>
            <person name="Michalopoulou V.A."/>
            <person name="Briers L."/>
            <person name="Pirintsos S."/>
            <person name="Studholme D.J."/>
            <person name="Pavlidis P."/>
            <person name="Sarris P.F."/>
        </authorList>
    </citation>
    <scope>NUCLEOTIDE SEQUENCE [LARGE SCALE GENOMIC DNA]</scope>
    <source>
        <strain evidence="3">cv. PFS-1207/04</strain>
    </source>
</reference>
<comment type="caution">
    <text evidence="2">The sequence shown here is derived from an EMBL/GenBank/DDBJ whole genome shotgun (WGS) entry which is preliminary data.</text>
</comment>
<organism evidence="2 3">
    <name type="scientific">Brassica cretica</name>
    <name type="common">Mustard</name>
    <dbReference type="NCBI Taxonomy" id="69181"/>
    <lineage>
        <taxon>Eukaryota</taxon>
        <taxon>Viridiplantae</taxon>
        <taxon>Streptophyta</taxon>
        <taxon>Embryophyta</taxon>
        <taxon>Tracheophyta</taxon>
        <taxon>Spermatophyta</taxon>
        <taxon>Magnoliopsida</taxon>
        <taxon>eudicotyledons</taxon>
        <taxon>Gunneridae</taxon>
        <taxon>Pentapetalae</taxon>
        <taxon>rosids</taxon>
        <taxon>malvids</taxon>
        <taxon>Brassicales</taxon>
        <taxon>Brassicaceae</taxon>
        <taxon>Brassiceae</taxon>
        <taxon>Brassica</taxon>
    </lineage>
</organism>
<proteinExistence type="predicted"/>
<accession>A0ABQ7CWM1</accession>